<dbReference type="EMBL" id="KL363241">
    <property type="protein sequence ID" value="KFD51298.1"/>
    <property type="molecule type" value="Genomic_DNA"/>
</dbReference>
<dbReference type="Proteomes" id="UP000030764">
    <property type="component" value="Unassembled WGS sequence"/>
</dbReference>
<keyword evidence="3" id="KW-1185">Reference proteome</keyword>
<gene>
    <name evidence="1" type="ORF">M513_07898</name>
    <name evidence="2" type="ORF">M514_07898</name>
</gene>
<proteinExistence type="predicted"/>
<accession>A0A085N368</accession>
<reference evidence="2 3" key="1">
    <citation type="journal article" date="2014" name="Nat. Genet.">
        <title>Genome and transcriptome of the porcine whipworm Trichuris suis.</title>
        <authorList>
            <person name="Jex A.R."/>
            <person name="Nejsum P."/>
            <person name="Schwarz E.M."/>
            <person name="Hu L."/>
            <person name="Young N.D."/>
            <person name="Hall R.S."/>
            <person name="Korhonen P.K."/>
            <person name="Liao S."/>
            <person name="Thamsborg S."/>
            <person name="Xia J."/>
            <person name="Xu P."/>
            <person name="Wang S."/>
            <person name="Scheerlinck J.P."/>
            <person name="Hofmann A."/>
            <person name="Sternberg P.W."/>
            <person name="Wang J."/>
            <person name="Gasser R.B."/>
        </authorList>
    </citation>
    <scope>NUCLEOTIDE SEQUENCE [LARGE SCALE GENOMIC DNA]</scope>
    <source>
        <strain evidence="2">DCEP-RM93F</strain>
        <strain evidence="1">DCEP-RM93M</strain>
    </source>
</reference>
<organism evidence="2">
    <name type="scientific">Trichuris suis</name>
    <name type="common">pig whipworm</name>
    <dbReference type="NCBI Taxonomy" id="68888"/>
    <lineage>
        <taxon>Eukaryota</taxon>
        <taxon>Metazoa</taxon>
        <taxon>Ecdysozoa</taxon>
        <taxon>Nematoda</taxon>
        <taxon>Enoplea</taxon>
        <taxon>Dorylaimia</taxon>
        <taxon>Trichinellida</taxon>
        <taxon>Trichuridae</taxon>
        <taxon>Trichuris</taxon>
    </lineage>
</organism>
<protein>
    <recommendedName>
        <fullName evidence="4">HTH CENPB-type domain-containing protein</fullName>
    </recommendedName>
</protein>
<dbReference type="Proteomes" id="UP000030758">
    <property type="component" value="Unassembled WGS sequence"/>
</dbReference>
<evidence type="ECO:0000313" key="3">
    <source>
        <dbReference type="Proteomes" id="UP000030764"/>
    </source>
</evidence>
<dbReference type="EMBL" id="KL367564">
    <property type="protein sequence ID" value="KFD63914.1"/>
    <property type="molecule type" value="Genomic_DNA"/>
</dbReference>
<dbReference type="AlphaFoldDB" id="A0A085N368"/>
<evidence type="ECO:0000313" key="1">
    <source>
        <dbReference type="EMBL" id="KFD51298.1"/>
    </source>
</evidence>
<evidence type="ECO:0000313" key="2">
    <source>
        <dbReference type="EMBL" id="KFD63914.1"/>
    </source>
</evidence>
<evidence type="ECO:0008006" key="4">
    <source>
        <dbReference type="Google" id="ProtNLM"/>
    </source>
</evidence>
<sequence>MTAQQKELKQLTLNEKVDLIDFLEFSSQRMTAEHFRVSNIQKRKHEYLRRYDEGNRGRTAEKEENFSDHVNEATLSWFKQVRAVNVRIS</sequence>
<name>A0A085N368_9BILA</name>